<keyword evidence="3" id="KW-1185">Reference proteome</keyword>
<gene>
    <name evidence="2" type="ORF">EDB92DRAFT_1913979</name>
</gene>
<feature type="chain" id="PRO_5041924686" description="Secreted protein" evidence="1">
    <location>
        <begin position="25"/>
        <end position="71"/>
    </location>
</feature>
<keyword evidence="1" id="KW-0732">Signal</keyword>
<feature type="signal peptide" evidence="1">
    <location>
        <begin position="1"/>
        <end position="24"/>
    </location>
</feature>
<dbReference type="AlphaFoldDB" id="A0AAD4L4P2"/>
<dbReference type="Proteomes" id="UP001201163">
    <property type="component" value="Unassembled WGS sequence"/>
</dbReference>
<evidence type="ECO:0000256" key="1">
    <source>
        <dbReference type="SAM" id="SignalP"/>
    </source>
</evidence>
<reference evidence="2" key="1">
    <citation type="submission" date="2022-01" db="EMBL/GenBank/DDBJ databases">
        <title>Comparative genomics reveals a dynamic genome evolution in the ectomycorrhizal milk-cap (Lactarius) mushrooms.</title>
        <authorList>
            <consortium name="DOE Joint Genome Institute"/>
            <person name="Lebreton A."/>
            <person name="Tang N."/>
            <person name="Kuo A."/>
            <person name="LaButti K."/>
            <person name="Drula E."/>
            <person name="Barry K."/>
            <person name="Clum A."/>
            <person name="Lipzen A."/>
            <person name="Mousain D."/>
            <person name="Ng V."/>
            <person name="Wang R."/>
            <person name="Wang X."/>
            <person name="Dai Y."/>
            <person name="Henrissat B."/>
            <person name="Grigoriev I.V."/>
            <person name="Guerin-Laguette A."/>
            <person name="Yu F."/>
            <person name="Martin F.M."/>
        </authorList>
    </citation>
    <scope>NUCLEOTIDE SEQUENCE</scope>
    <source>
        <strain evidence="2">QP</strain>
    </source>
</reference>
<evidence type="ECO:0000313" key="3">
    <source>
        <dbReference type="Proteomes" id="UP001201163"/>
    </source>
</evidence>
<evidence type="ECO:0000313" key="2">
    <source>
        <dbReference type="EMBL" id="KAH8977831.1"/>
    </source>
</evidence>
<evidence type="ECO:0008006" key="4">
    <source>
        <dbReference type="Google" id="ProtNLM"/>
    </source>
</evidence>
<comment type="caution">
    <text evidence="2">The sequence shown here is derived from an EMBL/GenBank/DDBJ whole genome shotgun (WGS) entry which is preliminary data.</text>
</comment>
<sequence>MSRFGYPGVFVFVCLGAQCQCVLAGYLHWSREPHSPLTFYLQPVYQGSCHPVLTPCYWPTPLVGHKTGRLP</sequence>
<feature type="non-terminal residue" evidence="2">
    <location>
        <position position="71"/>
    </location>
</feature>
<dbReference type="EMBL" id="JAKELL010000271">
    <property type="protein sequence ID" value="KAH8977831.1"/>
    <property type="molecule type" value="Genomic_DNA"/>
</dbReference>
<protein>
    <recommendedName>
        <fullName evidence="4">Secreted protein</fullName>
    </recommendedName>
</protein>
<name>A0AAD4L4P2_9AGAM</name>
<organism evidence="2 3">
    <name type="scientific">Lactarius akahatsu</name>
    <dbReference type="NCBI Taxonomy" id="416441"/>
    <lineage>
        <taxon>Eukaryota</taxon>
        <taxon>Fungi</taxon>
        <taxon>Dikarya</taxon>
        <taxon>Basidiomycota</taxon>
        <taxon>Agaricomycotina</taxon>
        <taxon>Agaricomycetes</taxon>
        <taxon>Russulales</taxon>
        <taxon>Russulaceae</taxon>
        <taxon>Lactarius</taxon>
    </lineage>
</organism>
<accession>A0AAD4L4P2</accession>
<proteinExistence type="predicted"/>